<feature type="transmembrane region" description="Helical" evidence="2">
    <location>
        <begin position="459"/>
        <end position="481"/>
    </location>
</feature>
<keyword evidence="2" id="KW-0812">Transmembrane</keyword>
<evidence type="ECO:0000256" key="2">
    <source>
        <dbReference type="SAM" id="Phobius"/>
    </source>
</evidence>
<sequence length="590" mass="68346">MSRELEYSIEYIARSSDEDERNLYDDLASEMRRQRESFQNQISELRELYLSEKNQRIVEKKQREKELRRVEDQQQNLQFQLKSLKDDSITASAGILAKMATEIETQARKIQLELEQLKKKNEETSKNEIRFSTMLVTHIVNEYGAPSFPEDHSHADVPVFLKAIELGLSVILRTSYKKHNVFNLAFGNRQQLDNDKNFVKKLNDEQIFDNMTPPIIFGDYGLETFVEHKQTNSSKKYRPPNKRMGDATESQIYFCILAPLHVKLKISANGQMSSCETEAKEKMYKNKKYKLNQGLTCFHKPSEREFFPSLEESEIMEEKIEGMYGSFLDRVRSFENRMGEIMTSFTSMFESPTLDPDLLPAPPKVHIQSDNLPARETFLIRTQPNPFASSESEWSSGRKFVSWKSTAGLCPTPRIDGFTTFIDKSGIPGFVSRPDLKSIPEDGFSHFFNRIIRWYQLPLIVYSFIGIIFLMMTFVLTALLIRRNKLKKIRRARAQEVFSPVTAENLISTRDESKAAFEGADAPPEYNLVMDAAKGIPPYSPPAYSKNEEKRDEKRKELNFHEILQIRLITTSPQISQKSGFQSEYFQTLF</sequence>
<gene>
    <name evidence="3" type="ORF">GSOID_T00009741001</name>
</gene>
<keyword evidence="2" id="KW-0472">Membrane</keyword>
<feature type="coiled-coil region" evidence="1">
    <location>
        <begin position="28"/>
        <end position="127"/>
    </location>
</feature>
<evidence type="ECO:0000313" key="3">
    <source>
        <dbReference type="EMBL" id="CBY14685.1"/>
    </source>
</evidence>
<dbReference type="OrthoDB" id="10611561at2759"/>
<keyword evidence="1" id="KW-0175">Coiled coil</keyword>
<evidence type="ECO:0000313" key="4">
    <source>
        <dbReference type="Proteomes" id="UP000001307"/>
    </source>
</evidence>
<keyword evidence="4" id="KW-1185">Reference proteome</keyword>
<organism evidence="3">
    <name type="scientific">Oikopleura dioica</name>
    <name type="common">Tunicate</name>
    <dbReference type="NCBI Taxonomy" id="34765"/>
    <lineage>
        <taxon>Eukaryota</taxon>
        <taxon>Metazoa</taxon>
        <taxon>Chordata</taxon>
        <taxon>Tunicata</taxon>
        <taxon>Appendicularia</taxon>
        <taxon>Copelata</taxon>
        <taxon>Oikopleuridae</taxon>
        <taxon>Oikopleura</taxon>
    </lineage>
</organism>
<keyword evidence="2" id="KW-1133">Transmembrane helix</keyword>
<reference evidence="3" key="1">
    <citation type="journal article" date="2010" name="Science">
        <title>Plasticity of animal genome architecture unmasked by rapid evolution of a pelagic tunicate.</title>
        <authorList>
            <person name="Denoeud F."/>
            <person name="Henriet S."/>
            <person name="Mungpakdee S."/>
            <person name="Aury J.M."/>
            <person name="Da Silva C."/>
            <person name="Brinkmann H."/>
            <person name="Mikhaleva J."/>
            <person name="Olsen L.C."/>
            <person name="Jubin C."/>
            <person name="Canestro C."/>
            <person name="Bouquet J.M."/>
            <person name="Danks G."/>
            <person name="Poulain J."/>
            <person name="Campsteijn C."/>
            <person name="Adamski M."/>
            <person name="Cross I."/>
            <person name="Yadetie F."/>
            <person name="Muffato M."/>
            <person name="Louis A."/>
            <person name="Butcher S."/>
            <person name="Tsagkogeorga G."/>
            <person name="Konrad A."/>
            <person name="Singh S."/>
            <person name="Jensen M.F."/>
            <person name="Cong E.H."/>
            <person name="Eikeseth-Otteraa H."/>
            <person name="Noel B."/>
            <person name="Anthouard V."/>
            <person name="Porcel B.M."/>
            <person name="Kachouri-Lafond R."/>
            <person name="Nishino A."/>
            <person name="Ugolini M."/>
            <person name="Chourrout P."/>
            <person name="Nishida H."/>
            <person name="Aasland R."/>
            <person name="Huzurbazar S."/>
            <person name="Westhof E."/>
            <person name="Delsuc F."/>
            <person name="Lehrach H."/>
            <person name="Reinhardt R."/>
            <person name="Weissenbach J."/>
            <person name="Roy S.W."/>
            <person name="Artiguenave F."/>
            <person name="Postlethwait J.H."/>
            <person name="Manak J.R."/>
            <person name="Thompson E.M."/>
            <person name="Jaillon O."/>
            <person name="Du Pasquier L."/>
            <person name="Boudinot P."/>
            <person name="Liberles D.A."/>
            <person name="Volff J.N."/>
            <person name="Philippe H."/>
            <person name="Lenhard B."/>
            <person name="Roest Crollius H."/>
            <person name="Wincker P."/>
            <person name="Chourrout D."/>
        </authorList>
    </citation>
    <scope>NUCLEOTIDE SEQUENCE [LARGE SCALE GENOMIC DNA]</scope>
</reference>
<dbReference type="AlphaFoldDB" id="E4XYG3"/>
<proteinExistence type="predicted"/>
<name>E4XYG3_OIKDI</name>
<protein>
    <submittedName>
        <fullName evidence="3">Uncharacterized protein</fullName>
    </submittedName>
</protein>
<evidence type="ECO:0000256" key="1">
    <source>
        <dbReference type="SAM" id="Coils"/>
    </source>
</evidence>
<dbReference type="Proteomes" id="UP000001307">
    <property type="component" value="Unassembled WGS sequence"/>
</dbReference>
<dbReference type="InParanoid" id="E4XYG3"/>
<dbReference type="EMBL" id="FN653327">
    <property type="protein sequence ID" value="CBY14685.1"/>
    <property type="molecule type" value="Genomic_DNA"/>
</dbReference>
<accession>E4XYG3</accession>